<feature type="transmembrane region" description="Helical" evidence="6">
    <location>
        <begin position="54"/>
        <end position="76"/>
    </location>
</feature>
<reference evidence="8 9" key="1">
    <citation type="submission" date="2024-03" db="EMBL/GenBank/DDBJ databases">
        <title>Draft genome sequence of Pseudonocardia nematodicida JCM 31783.</title>
        <authorList>
            <person name="Butdee W."/>
            <person name="Duangmal K."/>
        </authorList>
    </citation>
    <scope>NUCLEOTIDE SEQUENCE [LARGE SCALE GENOMIC DNA]</scope>
    <source>
        <strain evidence="8 9">JCM 31783</strain>
    </source>
</reference>
<evidence type="ECO:0000313" key="8">
    <source>
        <dbReference type="EMBL" id="MEQ3554125.1"/>
    </source>
</evidence>
<feature type="transmembrane region" description="Helical" evidence="6">
    <location>
        <begin position="82"/>
        <end position="103"/>
    </location>
</feature>
<dbReference type="EMBL" id="JBEDNQ010000013">
    <property type="protein sequence ID" value="MEQ3554125.1"/>
    <property type="molecule type" value="Genomic_DNA"/>
</dbReference>
<comment type="similarity">
    <text evidence="2 6">Belongs to the 4-toluene sulfonate uptake permease (TSUP) (TC 2.A.102) family.</text>
</comment>
<dbReference type="InterPro" id="IPR051598">
    <property type="entry name" value="TSUP/Inactive_protease-like"/>
</dbReference>
<name>A0ABV1KI36_9PSEU</name>
<feature type="compositionally biased region" description="Basic residues" evidence="7">
    <location>
        <begin position="296"/>
        <end position="309"/>
    </location>
</feature>
<evidence type="ECO:0000256" key="7">
    <source>
        <dbReference type="SAM" id="MobiDB-lite"/>
    </source>
</evidence>
<feature type="transmembrane region" description="Helical" evidence="6">
    <location>
        <begin position="248"/>
        <end position="266"/>
    </location>
</feature>
<feature type="transmembrane region" description="Helical" evidence="6">
    <location>
        <begin position="20"/>
        <end position="42"/>
    </location>
</feature>
<protein>
    <recommendedName>
        <fullName evidence="6">Probable membrane transporter protein</fullName>
    </recommendedName>
</protein>
<feature type="transmembrane region" description="Helical" evidence="6">
    <location>
        <begin position="192"/>
        <end position="213"/>
    </location>
</feature>
<accession>A0ABV1KI36</accession>
<dbReference type="Pfam" id="PF01925">
    <property type="entry name" value="TauE"/>
    <property type="match status" value="2"/>
</dbReference>
<feature type="transmembrane region" description="Helical" evidence="6">
    <location>
        <begin position="220"/>
        <end position="242"/>
    </location>
</feature>
<proteinExistence type="inferred from homology"/>
<keyword evidence="6" id="KW-1003">Cell membrane</keyword>
<evidence type="ECO:0000313" key="9">
    <source>
        <dbReference type="Proteomes" id="UP001494902"/>
    </source>
</evidence>
<dbReference type="PANTHER" id="PTHR43701">
    <property type="entry name" value="MEMBRANE TRANSPORTER PROTEIN MJ0441-RELATED"/>
    <property type="match status" value="1"/>
</dbReference>
<keyword evidence="4 6" id="KW-1133">Transmembrane helix</keyword>
<organism evidence="8 9">
    <name type="scientific">Pseudonocardia nematodicida</name>
    <dbReference type="NCBI Taxonomy" id="1206997"/>
    <lineage>
        <taxon>Bacteria</taxon>
        <taxon>Bacillati</taxon>
        <taxon>Actinomycetota</taxon>
        <taxon>Actinomycetes</taxon>
        <taxon>Pseudonocardiales</taxon>
        <taxon>Pseudonocardiaceae</taxon>
        <taxon>Pseudonocardia</taxon>
    </lineage>
</organism>
<comment type="caution">
    <text evidence="8">The sequence shown here is derived from an EMBL/GenBank/DDBJ whole genome shotgun (WGS) entry which is preliminary data.</text>
</comment>
<gene>
    <name evidence="8" type="ORF">WIS52_26965</name>
</gene>
<feature type="compositionally biased region" description="Low complexity" evidence="7">
    <location>
        <begin position="310"/>
        <end position="326"/>
    </location>
</feature>
<dbReference type="Proteomes" id="UP001494902">
    <property type="component" value="Unassembled WGS sequence"/>
</dbReference>
<feature type="transmembrane region" description="Helical" evidence="6">
    <location>
        <begin position="110"/>
        <end position="128"/>
    </location>
</feature>
<dbReference type="PANTHER" id="PTHR43701:SF2">
    <property type="entry name" value="MEMBRANE TRANSPORTER PROTEIN YJNA-RELATED"/>
    <property type="match status" value="1"/>
</dbReference>
<evidence type="ECO:0000256" key="5">
    <source>
        <dbReference type="ARBA" id="ARBA00023136"/>
    </source>
</evidence>
<evidence type="ECO:0000256" key="3">
    <source>
        <dbReference type="ARBA" id="ARBA00022692"/>
    </source>
</evidence>
<keyword evidence="9" id="KW-1185">Reference proteome</keyword>
<evidence type="ECO:0000256" key="2">
    <source>
        <dbReference type="ARBA" id="ARBA00009142"/>
    </source>
</evidence>
<feature type="transmembrane region" description="Helical" evidence="6">
    <location>
        <begin position="159"/>
        <end position="186"/>
    </location>
</feature>
<keyword evidence="3 6" id="KW-0812">Transmembrane</keyword>
<evidence type="ECO:0000256" key="1">
    <source>
        <dbReference type="ARBA" id="ARBA00004141"/>
    </source>
</evidence>
<evidence type="ECO:0000256" key="6">
    <source>
        <dbReference type="RuleBase" id="RU363041"/>
    </source>
</evidence>
<sequence length="332" mass="32995">MPRDDASPAGRSRGGLVGGIGFTGGVIGGLIGGGSGVLFVPALDRFTTMSRARIHGSSTIANIGVCVAGAAAYGFGGGTLDLRIAAGLTLGGIAGGVIGPRLLARASESVLRVLLIAILLLTAAKLALDAFGPPLFSQALVPADLVANPWFLHPTTTVVGLVIGAWAGAMGLGGGLLAVPAMVLLFGVDLQVAAGTSLLMFIPNSIVGTVVHLRQGTASAWWGWLLAASSAPGTVAGAFLALALDAQVLGLVFGVFATAMAVREIVGLVRLRRRSRTGTDQDGADGPGGAGGPGRLRTRARGSRGRSRPGRGTAAPPAAGRPGSAGRRPRGG</sequence>
<comment type="subcellular location">
    <subcellularLocation>
        <location evidence="6">Cell membrane</location>
        <topology evidence="6">Multi-pass membrane protein</topology>
    </subcellularLocation>
    <subcellularLocation>
        <location evidence="1">Membrane</location>
        <topology evidence="1">Multi-pass membrane protein</topology>
    </subcellularLocation>
</comment>
<keyword evidence="5 6" id="KW-0472">Membrane</keyword>
<feature type="compositionally biased region" description="Gly residues" evidence="7">
    <location>
        <begin position="285"/>
        <end position="294"/>
    </location>
</feature>
<dbReference type="InterPro" id="IPR002781">
    <property type="entry name" value="TM_pro_TauE-like"/>
</dbReference>
<evidence type="ECO:0000256" key="4">
    <source>
        <dbReference type="ARBA" id="ARBA00022989"/>
    </source>
</evidence>
<feature type="transmembrane region" description="Helical" evidence="6">
    <location>
        <begin position="134"/>
        <end position="152"/>
    </location>
</feature>
<feature type="region of interest" description="Disordered" evidence="7">
    <location>
        <begin position="276"/>
        <end position="332"/>
    </location>
</feature>
<dbReference type="RefSeq" id="WP_349301196.1">
    <property type="nucleotide sequence ID" value="NZ_JBEDNQ010000013.1"/>
</dbReference>